<keyword evidence="3" id="KW-1185">Reference proteome</keyword>
<name>A0A9X3CRT4_9VIBR</name>
<feature type="region of interest" description="Disordered" evidence="1">
    <location>
        <begin position="43"/>
        <end position="66"/>
    </location>
</feature>
<dbReference type="Proteomes" id="UP001155587">
    <property type="component" value="Unassembled WGS sequence"/>
</dbReference>
<evidence type="ECO:0000313" key="2">
    <source>
        <dbReference type="EMBL" id="MCW8347325.1"/>
    </source>
</evidence>
<evidence type="ECO:0000256" key="1">
    <source>
        <dbReference type="SAM" id="MobiDB-lite"/>
    </source>
</evidence>
<dbReference type="RefSeq" id="WP_265675847.1">
    <property type="nucleotide sequence ID" value="NZ_JAKRRY010000020.1"/>
</dbReference>
<comment type="caution">
    <text evidence="2">The sequence shown here is derived from an EMBL/GenBank/DDBJ whole genome shotgun (WGS) entry which is preliminary data.</text>
</comment>
<accession>A0A9X3CRT4</accession>
<proteinExistence type="predicted"/>
<gene>
    <name evidence="2" type="ORF">MD535_15060</name>
</gene>
<dbReference type="AlphaFoldDB" id="A0A9X3CRT4"/>
<protein>
    <submittedName>
        <fullName evidence="2">Uncharacterized protein</fullName>
    </submittedName>
</protein>
<reference evidence="2" key="1">
    <citation type="submission" date="2022-02" db="EMBL/GenBank/DDBJ databases">
        <title>Vibrio sp. nov, a new bacterium isolated from seawater.</title>
        <authorList>
            <person name="Yuan Y."/>
        </authorList>
    </citation>
    <scope>NUCLEOTIDE SEQUENCE</scope>
    <source>
        <strain evidence="2">ZSDZ65</strain>
    </source>
</reference>
<dbReference type="EMBL" id="JAKRRY010000020">
    <property type="protein sequence ID" value="MCW8347325.1"/>
    <property type="molecule type" value="Genomic_DNA"/>
</dbReference>
<sequence>MDRELLARKLYDQRVSKLIGDKHVDSQRLDLLWEEKVSPQHAVEHLKSSEEEHSPPTWLSRYLNRH</sequence>
<organism evidence="2 3">
    <name type="scientific">Vibrio qingdaonensis</name>
    <dbReference type="NCBI Taxonomy" id="2829491"/>
    <lineage>
        <taxon>Bacteria</taxon>
        <taxon>Pseudomonadati</taxon>
        <taxon>Pseudomonadota</taxon>
        <taxon>Gammaproteobacteria</taxon>
        <taxon>Vibrionales</taxon>
        <taxon>Vibrionaceae</taxon>
        <taxon>Vibrio</taxon>
    </lineage>
</organism>
<evidence type="ECO:0000313" key="3">
    <source>
        <dbReference type="Proteomes" id="UP001155587"/>
    </source>
</evidence>
<feature type="compositionally biased region" description="Basic and acidic residues" evidence="1">
    <location>
        <begin position="43"/>
        <end position="54"/>
    </location>
</feature>